<evidence type="ECO:0000256" key="1">
    <source>
        <dbReference type="SAM" id="MobiDB-lite"/>
    </source>
</evidence>
<organism evidence="4 5">
    <name type="scientific">Vitis vinifera</name>
    <name type="common">Grape</name>
    <dbReference type="NCBI Taxonomy" id="29760"/>
    <lineage>
        <taxon>Eukaryota</taxon>
        <taxon>Viridiplantae</taxon>
        <taxon>Streptophyta</taxon>
        <taxon>Embryophyta</taxon>
        <taxon>Tracheophyta</taxon>
        <taxon>Spermatophyta</taxon>
        <taxon>Magnoliopsida</taxon>
        <taxon>eudicotyledons</taxon>
        <taxon>Gunneridae</taxon>
        <taxon>Pentapetalae</taxon>
        <taxon>rosids</taxon>
        <taxon>Vitales</taxon>
        <taxon>Vitaceae</taxon>
        <taxon>Viteae</taxon>
        <taxon>Vitis</taxon>
    </lineage>
</organism>
<evidence type="ECO:0000259" key="3">
    <source>
        <dbReference type="Pfam" id="PF14111"/>
    </source>
</evidence>
<proteinExistence type="predicted"/>
<dbReference type="PANTHER" id="PTHR33710:SF71">
    <property type="entry name" value="ENDONUCLEASE_EXONUCLEASE_PHOSPHATASE DOMAIN-CONTAINING PROTEIN"/>
    <property type="match status" value="1"/>
</dbReference>
<comment type="caution">
    <text evidence="4">The sequence shown here is derived from an EMBL/GenBank/DDBJ whole genome shotgun (WGS) entry which is preliminary data.</text>
</comment>
<dbReference type="AlphaFoldDB" id="A0A438F5C6"/>
<dbReference type="Pfam" id="PF14111">
    <property type="entry name" value="DUF4283"/>
    <property type="match status" value="1"/>
</dbReference>
<dbReference type="GO" id="GO:0003824">
    <property type="term" value="F:catalytic activity"/>
    <property type="evidence" value="ECO:0007669"/>
    <property type="project" value="InterPro"/>
</dbReference>
<dbReference type="InterPro" id="IPR025558">
    <property type="entry name" value="DUF4283"/>
</dbReference>
<accession>A0A438F5C6</accession>
<reference evidence="4 5" key="1">
    <citation type="journal article" date="2018" name="PLoS Genet.">
        <title>Population sequencing reveals clonal diversity and ancestral inbreeding in the grapevine cultivar Chardonnay.</title>
        <authorList>
            <person name="Roach M.J."/>
            <person name="Johnson D.L."/>
            <person name="Bohlmann J."/>
            <person name="van Vuuren H.J."/>
            <person name="Jones S.J."/>
            <person name="Pretorius I.S."/>
            <person name="Schmidt S.A."/>
            <person name="Borneman A.R."/>
        </authorList>
    </citation>
    <scope>NUCLEOTIDE SEQUENCE [LARGE SCALE GENOMIC DNA]</scope>
    <source>
        <strain evidence="5">cv. Chardonnay</strain>
        <tissue evidence="4">Leaf</tissue>
    </source>
</reference>
<dbReference type="Pfam" id="PF03372">
    <property type="entry name" value="Exo_endo_phos"/>
    <property type="match status" value="1"/>
</dbReference>
<protein>
    <submittedName>
        <fullName evidence="4">Uncharacterized protein</fullName>
    </submittedName>
</protein>
<dbReference type="SUPFAM" id="SSF56219">
    <property type="entry name" value="DNase I-like"/>
    <property type="match status" value="1"/>
</dbReference>
<name>A0A438F5C6_VITVI</name>
<feature type="region of interest" description="Disordered" evidence="1">
    <location>
        <begin position="264"/>
        <end position="304"/>
    </location>
</feature>
<dbReference type="EMBL" id="QGNW01001119">
    <property type="protein sequence ID" value="RVW55163.1"/>
    <property type="molecule type" value="Genomic_DNA"/>
</dbReference>
<gene>
    <name evidence="4" type="ORF">CK203_067157</name>
</gene>
<feature type="domain" description="Endonuclease/exonuclease/phosphatase" evidence="2">
    <location>
        <begin position="448"/>
        <end position="611"/>
    </location>
</feature>
<evidence type="ECO:0000313" key="5">
    <source>
        <dbReference type="Proteomes" id="UP000288805"/>
    </source>
</evidence>
<evidence type="ECO:0000259" key="2">
    <source>
        <dbReference type="Pfam" id="PF03372"/>
    </source>
</evidence>
<dbReference type="Gene3D" id="3.60.10.10">
    <property type="entry name" value="Endonuclease/exonuclease/phosphatase"/>
    <property type="match status" value="1"/>
</dbReference>
<evidence type="ECO:0000313" key="4">
    <source>
        <dbReference type="EMBL" id="RVW55163.1"/>
    </source>
</evidence>
<dbReference type="InterPro" id="IPR005135">
    <property type="entry name" value="Endo/exonuclease/phosphatase"/>
</dbReference>
<dbReference type="PANTHER" id="PTHR33710">
    <property type="entry name" value="BNAC02G09200D PROTEIN"/>
    <property type="match status" value="1"/>
</dbReference>
<sequence length="646" mass="70823">MRQCLVGWWGINSASLPELEYVRSWTLQHWALKGNLRVVVLGKGLLLFDFEFPHEAKRVLARGKRSIKENFIILDIWNPEVGCLCKNSNANEAWVRVVGLPHLHLWSLEVFKRIGDGCGALVGVSTLVHIGGASGKFLRGGQSKGRRCEDVSLAGGNPSTPPVEVSGIESDVRGKVGVSVGLVRRGRESSFNNLDDFVLGPEGLYCGPSCEPNGLELGEVQGPFNELQVDLGRVSKPIDLNGLKGCSEGVTGVGFGPVSVDATGEGALDGDKPPVTLSRAQSEPSISKERGVSGGASGDDDPLVRLSRDALPTEAFETTERGSMTVEALREEAARYIESLSFPVGGQELSSSTPSSGFGRAMLNEGSFGGLASVTDREEQIPLTIILAYGSNGEMASEGEKSVVGKGVGGEFEELLQDLEGKGCRWDNSCLARFSKFLGFSTEGFEVSARKATSGVVVFWDNRVLELVGMEMGLFSILCHFKNCKDGFLWIFTGVYGPTLKRYRELFWEELGVIRGLWSDPWCIGGDFNVIRFPNERSRVGRLFRSMRRFSKVIDELALRDLPLQGEPFTWSGGLNGQSRSRLDRFLISEDWENHFSWVTQCTLPRPVSDHFPILLDGGGVRRGPIPFRFENMWLKEEGFKELLKG</sequence>
<dbReference type="InterPro" id="IPR036691">
    <property type="entry name" value="Endo/exonu/phosph_ase_sf"/>
</dbReference>
<feature type="domain" description="DUF4283" evidence="3">
    <location>
        <begin position="2"/>
        <end position="83"/>
    </location>
</feature>
<dbReference type="Proteomes" id="UP000288805">
    <property type="component" value="Unassembled WGS sequence"/>
</dbReference>